<keyword evidence="3" id="KW-0238">DNA-binding</keyword>
<dbReference type="Pfam" id="PF03466">
    <property type="entry name" value="LysR_substrate"/>
    <property type="match status" value="1"/>
</dbReference>
<dbReference type="Gene3D" id="3.40.190.290">
    <property type="match status" value="1"/>
</dbReference>
<evidence type="ECO:0000256" key="1">
    <source>
        <dbReference type="ARBA" id="ARBA00009437"/>
    </source>
</evidence>
<evidence type="ECO:0000313" key="6">
    <source>
        <dbReference type="EMBL" id="BCV47217.1"/>
    </source>
</evidence>
<dbReference type="GO" id="GO:0003700">
    <property type="term" value="F:DNA-binding transcription factor activity"/>
    <property type="evidence" value="ECO:0007669"/>
    <property type="project" value="InterPro"/>
</dbReference>
<dbReference type="PANTHER" id="PTHR30537:SF66">
    <property type="entry name" value="IRON-REGULATED VIRULENCE REGULATORY PROTEIN IRGB"/>
    <property type="match status" value="1"/>
</dbReference>
<keyword evidence="2" id="KW-0805">Transcription regulation</keyword>
<evidence type="ECO:0000256" key="3">
    <source>
        <dbReference type="ARBA" id="ARBA00023125"/>
    </source>
</evidence>
<dbReference type="InterPro" id="IPR058163">
    <property type="entry name" value="LysR-type_TF_proteobact-type"/>
</dbReference>
<dbReference type="InterPro" id="IPR000847">
    <property type="entry name" value="LysR_HTH_N"/>
</dbReference>
<comment type="similarity">
    <text evidence="1">Belongs to the LysR transcriptional regulatory family.</text>
</comment>
<dbReference type="InterPro" id="IPR036388">
    <property type="entry name" value="WH-like_DNA-bd_sf"/>
</dbReference>
<dbReference type="AlphaFoldDB" id="A0AAD1KF07"/>
<proteinExistence type="inferred from homology"/>
<evidence type="ECO:0000313" key="7">
    <source>
        <dbReference type="Proteomes" id="UP000825078"/>
    </source>
</evidence>
<dbReference type="GO" id="GO:0043565">
    <property type="term" value="F:sequence-specific DNA binding"/>
    <property type="evidence" value="ECO:0007669"/>
    <property type="project" value="TreeGrafter"/>
</dbReference>
<dbReference type="Pfam" id="PF00126">
    <property type="entry name" value="HTH_1"/>
    <property type="match status" value="1"/>
</dbReference>
<organism evidence="6 7">
    <name type="scientific">Shewanella algae</name>
    <dbReference type="NCBI Taxonomy" id="38313"/>
    <lineage>
        <taxon>Bacteria</taxon>
        <taxon>Pseudomonadati</taxon>
        <taxon>Pseudomonadota</taxon>
        <taxon>Gammaproteobacteria</taxon>
        <taxon>Alteromonadales</taxon>
        <taxon>Shewanellaceae</taxon>
        <taxon>Shewanella</taxon>
    </lineage>
</organism>
<dbReference type="SUPFAM" id="SSF53850">
    <property type="entry name" value="Periplasmic binding protein-like II"/>
    <property type="match status" value="1"/>
</dbReference>
<evidence type="ECO:0000256" key="4">
    <source>
        <dbReference type="ARBA" id="ARBA00023163"/>
    </source>
</evidence>
<dbReference type="CDD" id="cd08422">
    <property type="entry name" value="PBP2_CrgA_like"/>
    <property type="match status" value="1"/>
</dbReference>
<evidence type="ECO:0000256" key="2">
    <source>
        <dbReference type="ARBA" id="ARBA00023015"/>
    </source>
</evidence>
<dbReference type="Gene3D" id="1.10.10.10">
    <property type="entry name" value="Winged helix-like DNA-binding domain superfamily/Winged helix DNA-binding domain"/>
    <property type="match status" value="1"/>
</dbReference>
<keyword evidence="4" id="KW-0804">Transcription</keyword>
<sequence>MDAAQLYRMLVFATVVEQGSLTAAAEVLGISRSMVSQHLKKLEQRLGCRLLHRTTRKIGLSEDGQQFYHYCAELLQLAKQAEAVTRPSDEQLHGSLRITAPVGVGELSLLPLMGEFHQRFPHIRLTLLLEDNKLNLLEHKIDIAIQAGWPEDSEFKAIKLGDFEEYLVASPEYLSRHGKPLHPDNLHHHQWLMHASSHLPRSCTLHNSQGEQFRIRVTPFISCNSTNAIAALAAQGLGIATLPDHLLQRQLDSGELERLLPDYHLREGGIYAIHPYREGMPPRVRVMLDFLKQKLGQTEGGIMPRGTHGTCSRLP</sequence>
<dbReference type="FunFam" id="1.10.10.10:FF:000001">
    <property type="entry name" value="LysR family transcriptional regulator"/>
    <property type="match status" value="1"/>
</dbReference>
<name>A0AAD1KF07_9GAMM</name>
<accession>A0AAD1KF07</accession>
<evidence type="ECO:0000259" key="5">
    <source>
        <dbReference type="PROSITE" id="PS50931"/>
    </source>
</evidence>
<dbReference type="Proteomes" id="UP000825078">
    <property type="component" value="Chromosome"/>
</dbReference>
<dbReference type="EMBL" id="AP024613">
    <property type="protein sequence ID" value="BCV47217.1"/>
    <property type="molecule type" value="Genomic_DNA"/>
</dbReference>
<dbReference type="InterPro" id="IPR005119">
    <property type="entry name" value="LysR_subst-bd"/>
</dbReference>
<dbReference type="InterPro" id="IPR036390">
    <property type="entry name" value="WH_DNA-bd_sf"/>
</dbReference>
<gene>
    <name evidence="6" type="ORF">TUM17379_42350</name>
</gene>
<protein>
    <submittedName>
        <fullName evidence="6">Transcriptional regulator</fullName>
    </submittedName>
</protein>
<dbReference type="RefSeq" id="WP_208148053.1">
    <property type="nucleotide sequence ID" value="NZ_AP024613.1"/>
</dbReference>
<feature type="domain" description="HTH lysR-type" evidence="5">
    <location>
        <begin position="1"/>
        <end position="61"/>
    </location>
</feature>
<dbReference type="SUPFAM" id="SSF46785">
    <property type="entry name" value="Winged helix' DNA-binding domain"/>
    <property type="match status" value="1"/>
</dbReference>
<dbReference type="GO" id="GO:0006351">
    <property type="term" value="P:DNA-templated transcription"/>
    <property type="evidence" value="ECO:0007669"/>
    <property type="project" value="TreeGrafter"/>
</dbReference>
<dbReference type="PANTHER" id="PTHR30537">
    <property type="entry name" value="HTH-TYPE TRANSCRIPTIONAL REGULATOR"/>
    <property type="match status" value="1"/>
</dbReference>
<dbReference type="PROSITE" id="PS50931">
    <property type="entry name" value="HTH_LYSR"/>
    <property type="match status" value="1"/>
</dbReference>
<reference evidence="6" key="1">
    <citation type="submission" date="2021-05" db="EMBL/GenBank/DDBJ databases">
        <title>Molecular characterization for Shewanella algae harboring chromosomal blaOXA-55-like strains isolated from clinical and environment sample.</title>
        <authorList>
            <person name="Ohama Y."/>
            <person name="Aoki K."/>
            <person name="Harada S."/>
            <person name="Moriya K."/>
            <person name="Ishii Y."/>
            <person name="Tateda K."/>
        </authorList>
    </citation>
    <scope>NUCLEOTIDE SEQUENCE</scope>
    <source>
        <strain evidence="6">TUM17379</strain>
    </source>
</reference>